<dbReference type="AlphaFoldDB" id="A0A949JEH7"/>
<protein>
    <submittedName>
        <fullName evidence="3">Uncharacterized protein</fullName>
    </submittedName>
</protein>
<proteinExistence type="predicted"/>
<keyword evidence="4" id="KW-1185">Reference proteome</keyword>
<reference evidence="3" key="1">
    <citation type="submission" date="2021-06" db="EMBL/GenBank/DDBJ databases">
        <title>Sequencing of actinobacteria type strains.</title>
        <authorList>
            <person name="Nguyen G.-S."/>
            <person name="Wentzel A."/>
        </authorList>
    </citation>
    <scope>NUCLEOTIDE SEQUENCE</scope>
    <source>
        <strain evidence="3">P38-E01</strain>
    </source>
</reference>
<dbReference type="EMBL" id="JAELVF020000001">
    <property type="protein sequence ID" value="MBU7597493.1"/>
    <property type="molecule type" value="Genomic_DNA"/>
</dbReference>
<sequence length="184" mass="18268">MKMRALATAAAASALTFAVAGPAFAGGETGGQHGLTVSPSHAGPGTTVEVSANCKDGGHGTVASDAFETSQAHTDRHHAQGGGHDKKGHHKKPFASAKVMHEGLTNGKTYQVTGYCKDHKPLTGTFTYNGVGGGAHAGLGGLASGEQGGMSTATTAAAATGGLALAGAAGYLMIWRRRANADQS</sequence>
<name>A0A949JEH7_9ACTN</name>
<keyword evidence="2" id="KW-0732">Signal</keyword>
<dbReference type="Proteomes" id="UP000694501">
    <property type="component" value="Unassembled WGS sequence"/>
</dbReference>
<evidence type="ECO:0000313" key="3">
    <source>
        <dbReference type="EMBL" id="MBU7597493.1"/>
    </source>
</evidence>
<accession>A0A949JEH7</accession>
<gene>
    <name evidence="3" type="ORF">JGS22_007610</name>
</gene>
<evidence type="ECO:0000256" key="2">
    <source>
        <dbReference type="SAM" id="SignalP"/>
    </source>
</evidence>
<evidence type="ECO:0000256" key="1">
    <source>
        <dbReference type="SAM" id="MobiDB-lite"/>
    </source>
</evidence>
<feature type="signal peptide" evidence="2">
    <location>
        <begin position="1"/>
        <end position="25"/>
    </location>
</feature>
<evidence type="ECO:0000313" key="4">
    <source>
        <dbReference type="Proteomes" id="UP000694501"/>
    </source>
</evidence>
<organism evidence="3 4">
    <name type="scientific">Streptomyces tardus</name>
    <dbReference type="NCBI Taxonomy" id="2780544"/>
    <lineage>
        <taxon>Bacteria</taxon>
        <taxon>Bacillati</taxon>
        <taxon>Actinomycetota</taxon>
        <taxon>Actinomycetes</taxon>
        <taxon>Kitasatosporales</taxon>
        <taxon>Streptomycetaceae</taxon>
        <taxon>Streptomyces</taxon>
    </lineage>
</organism>
<comment type="caution">
    <text evidence="3">The sequence shown here is derived from an EMBL/GenBank/DDBJ whole genome shotgun (WGS) entry which is preliminary data.</text>
</comment>
<feature type="region of interest" description="Disordered" evidence="1">
    <location>
        <begin position="69"/>
        <end position="92"/>
    </location>
</feature>
<feature type="chain" id="PRO_5037004221" evidence="2">
    <location>
        <begin position="26"/>
        <end position="184"/>
    </location>
</feature>
<dbReference type="RefSeq" id="WP_211041003.1">
    <property type="nucleotide sequence ID" value="NZ_JAELVF020000001.1"/>
</dbReference>